<keyword evidence="5" id="KW-1003">Cell membrane</keyword>
<dbReference type="GO" id="GO:0071973">
    <property type="term" value="P:bacterial-type flagellum-dependent cell motility"/>
    <property type="evidence" value="ECO:0007669"/>
    <property type="project" value="InterPro"/>
</dbReference>
<dbReference type="GO" id="GO:0005886">
    <property type="term" value="C:plasma membrane"/>
    <property type="evidence" value="ECO:0007669"/>
    <property type="project" value="UniProtKB-SubCell"/>
</dbReference>
<dbReference type="InterPro" id="IPR000090">
    <property type="entry name" value="Flg_Motor_Flig"/>
</dbReference>
<evidence type="ECO:0000259" key="10">
    <source>
        <dbReference type="Pfam" id="PF14842"/>
    </source>
</evidence>
<evidence type="ECO:0000256" key="7">
    <source>
        <dbReference type="ARBA" id="ARBA00022779"/>
    </source>
</evidence>
<comment type="subcellular location">
    <subcellularLocation>
        <location evidence="1">Bacterial flagellum basal body</location>
    </subcellularLocation>
    <subcellularLocation>
        <location evidence="2">Cell membrane</location>
        <topology evidence="2">Peripheral membrane protein</topology>
        <orientation evidence="2">Cytoplasmic side</orientation>
    </subcellularLocation>
</comment>
<evidence type="ECO:0000256" key="4">
    <source>
        <dbReference type="ARBA" id="ARBA00021870"/>
    </source>
</evidence>
<evidence type="ECO:0000256" key="3">
    <source>
        <dbReference type="ARBA" id="ARBA00010299"/>
    </source>
</evidence>
<evidence type="ECO:0000313" key="11">
    <source>
        <dbReference type="EMBL" id="MPL67961.1"/>
    </source>
</evidence>
<dbReference type="Pfam" id="PF14842">
    <property type="entry name" value="FliG_N"/>
    <property type="match status" value="1"/>
</dbReference>
<reference evidence="11" key="1">
    <citation type="submission" date="2019-08" db="EMBL/GenBank/DDBJ databases">
        <authorList>
            <person name="Kucharzyk K."/>
            <person name="Murdoch R.W."/>
            <person name="Higgins S."/>
            <person name="Loffler F."/>
        </authorList>
    </citation>
    <scope>NUCLEOTIDE SEQUENCE</scope>
</reference>
<proteinExistence type="inferred from homology"/>
<evidence type="ECO:0000256" key="2">
    <source>
        <dbReference type="ARBA" id="ARBA00004413"/>
    </source>
</evidence>
<dbReference type="AlphaFoldDB" id="A0A644TQL6"/>
<dbReference type="GO" id="GO:0006935">
    <property type="term" value="P:chemotaxis"/>
    <property type="evidence" value="ECO:0007669"/>
    <property type="project" value="UniProtKB-KW"/>
</dbReference>
<dbReference type="InterPro" id="IPR028263">
    <property type="entry name" value="FliG_N"/>
</dbReference>
<feature type="domain" description="Flagellar motor switch protein FliG N-terminal" evidence="10">
    <location>
        <begin position="31"/>
        <end position="93"/>
    </location>
</feature>
<protein>
    <recommendedName>
        <fullName evidence="4">Flagellar motor switch protein FliG</fullName>
    </recommendedName>
</protein>
<dbReference type="InterPro" id="IPR011002">
    <property type="entry name" value="FliG_a-hlx"/>
</dbReference>
<keyword evidence="7" id="KW-0283">Flagellar rotation</keyword>
<keyword evidence="6" id="KW-0145">Chemotaxis</keyword>
<dbReference type="SUPFAM" id="SSF48029">
    <property type="entry name" value="FliG"/>
    <property type="match status" value="1"/>
</dbReference>
<evidence type="ECO:0000256" key="8">
    <source>
        <dbReference type="ARBA" id="ARBA00023136"/>
    </source>
</evidence>
<evidence type="ECO:0000256" key="5">
    <source>
        <dbReference type="ARBA" id="ARBA00022475"/>
    </source>
</evidence>
<evidence type="ECO:0000256" key="6">
    <source>
        <dbReference type="ARBA" id="ARBA00022500"/>
    </source>
</evidence>
<organism evidence="11">
    <name type="scientific">bioreactor metagenome</name>
    <dbReference type="NCBI Taxonomy" id="1076179"/>
    <lineage>
        <taxon>unclassified sequences</taxon>
        <taxon>metagenomes</taxon>
        <taxon>ecological metagenomes</taxon>
    </lineage>
</organism>
<dbReference type="EMBL" id="VSSQ01000039">
    <property type="protein sequence ID" value="MPL67961.1"/>
    <property type="molecule type" value="Genomic_DNA"/>
</dbReference>
<dbReference type="PRINTS" id="PR00954">
    <property type="entry name" value="FLGMOTORFLIG"/>
</dbReference>
<name>A0A644TQL6_9ZZZZ</name>
<comment type="similarity">
    <text evidence="3">Belongs to the FliG family.</text>
</comment>
<accession>A0A644TQL6</accession>
<evidence type="ECO:0000256" key="9">
    <source>
        <dbReference type="ARBA" id="ARBA00023143"/>
    </source>
</evidence>
<dbReference type="Gene3D" id="1.10.220.30">
    <property type="match status" value="1"/>
</dbReference>
<keyword evidence="8" id="KW-0472">Membrane</keyword>
<keyword evidence="9" id="KW-0975">Bacterial flagellum</keyword>
<gene>
    <name evidence="11" type="ORF">SDC9_13665</name>
</gene>
<dbReference type="GO" id="GO:0003774">
    <property type="term" value="F:cytoskeletal motor activity"/>
    <property type="evidence" value="ECO:0007669"/>
    <property type="project" value="InterPro"/>
</dbReference>
<dbReference type="GO" id="GO:0009425">
    <property type="term" value="C:bacterial-type flagellum basal body"/>
    <property type="evidence" value="ECO:0007669"/>
    <property type="project" value="UniProtKB-SubCell"/>
</dbReference>
<comment type="caution">
    <text evidence="11">The sequence shown here is derived from an EMBL/GenBank/DDBJ whole genome shotgun (WGS) entry which is preliminary data.</text>
</comment>
<sequence length="116" mass="13003">MVLFGILAYGTKKRQGAMVRSHGTTRGNLGLNALQKVAAFLFIIGLEKGRKIIDLMDSDELKNVLAEFGKLQGISPKMQENVWQEFVQLGYEEEMNPAEALYVIRQLFNGSKIRNG</sequence>
<evidence type="ECO:0000256" key="1">
    <source>
        <dbReference type="ARBA" id="ARBA00004117"/>
    </source>
</evidence>